<keyword evidence="3" id="KW-1185">Reference proteome</keyword>
<accession>A0A3P7M018</accession>
<evidence type="ECO:0000313" key="3">
    <source>
        <dbReference type="Proteomes" id="UP000270094"/>
    </source>
</evidence>
<dbReference type="Pfam" id="PF00106">
    <property type="entry name" value="adh_short"/>
    <property type="match status" value="1"/>
</dbReference>
<dbReference type="Gene3D" id="3.40.50.720">
    <property type="entry name" value="NAD(P)-binding Rossmann-like Domain"/>
    <property type="match status" value="1"/>
</dbReference>
<protein>
    <submittedName>
        <fullName evidence="2">Uncharacterized protein</fullName>
    </submittedName>
</protein>
<evidence type="ECO:0000313" key="2">
    <source>
        <dbReference type="EMBL" id="VDM84712.1"/>
    </source>
</evidence>
<sequence length="127" mass="14842">MHRPLDYFTPTYVMGKVESSFWRRYVNVLRTELYEFLSIESSFLNLITALKGCDATQLFIIKCDLTDFSSIRACAKEMLAHEERIDILINNAGVMFLPKYERTVDGHEKIWQSNFLGKNNSLFKLSF</sequence>
<dbReference type="GO" id="GO:0016491">
    <property type="term" value="F:oxidoreductase activity"/>
    <property type="evidence" value="ECO:0007669"/>
    <property type="project" value="UniProtKB-KW"/>
</dbReference>
<gene>
    <name evidence="2" type="ORF">SVUK_LOCUS19710</name>
</gene>
<dbReference type="PANTHER" id="PTHR43157">
    <property type="entry name" value="PHOSPHATIDYLINOSITOL-GLYCAN BIOSYNTHESIS CLASS F PROTEIN-RELATED"/>
    <property type="match status" value="1"/>
</dbReference>
<dbReference type="InterPro" id="IPR036291">
    <property type="entry name" value="NAD(P)-bd_dom_sf"/>
</dbReference>
<dbReference type="OrthoDB" id="5830086at2759"/>
<dbReference type="AlphaFoldDB" id="A0A3P7M018"/>
<dbReference type="Proteomes" id="UP000270094">
    <property type="component" value="Unassembled WGS sequence"/>
</dbReference>
<proteinExistence type="predicted"/>
<organism evidence="2 3">
    <name type="scientific">Strongylus vulgaris</name>
    <name type="common">Blood worm</name>
    <dbReference type="NCBI Taxonomy" id="40348"/>
    <lineage>
        <taxon>Eukaryota</taxon>
        <taxon>Metazoa</taxon>
        <taxon>Ecdysozoa</taxon>
        <taxon>Nematoda</taxon>
        <taxon>Chromadorea</taxon>
        <taxon>Rhabditida</taxon>
        <taxon>Rhabditina</taxon>
        <taxon>Rhabditomorpha</taxon>
        <taxon>Strongyloidea</taxon>
        <taxon>Strongylidae</taxon>
        <taxon>Strongylus</taxon>
    </lineage>
</organism>
<name>A0A3P7M018_STRVU</name>
<keyword evidence="1" id="KW-0560">Oxidoreductase</keyword>
<dbReference type="PANTHER" id="PTHR43157:SF31">
    <property type="entry name" value="PHOSPHATIDYLINOSITOL-GLYCAN BIOSYNTHESIS CLASS F PROTEIN"/>
    <property type="match status" value="1"/>
</dbReference>
<dbReference type="InterPro" id="IPR002347">
    <property type="entry name" value="SDR_fam"/>
</dbReference>
<evidence type="ECO:0000256" key="1">
    <source>
        <dbReference type="ARBA" id="ARBA00023002"/>
    </source>
</evidence>
<dbReference type="SUPFAM" id="SSF51735">
    <property type="entry name" value="NAD(P)-binding Rossmann-fold domains"/>
    <property type="match status" value="1"/>
</dbReference>
<reference evidence="2 3" key="1">
    <citation type="submission" date="2018-11" db="EMBL/GenBank/DDBJ databases">
        <authorList>
            <consortium name="Pathogen Informatics"/>
        </authorList>
    </citation>
    <scope>NUCLEOTIDE SEQUENCE [LARGE SCALE GENOMIC DNA]</scope>
</reference>
<dbReference type="EMBL" id="UYYB01132492">
    <property type="protein sequence ID" value="VDM84712.1"/>
    <property type="molecule type" value="Genomic_DNA"/>
</dbReference>